<dbReference type="InterPro" id="IPR010208">
    <property type="entry name" value="Ion_transpt_RnfC/RsxC"/>
</dbReference>
<dbReference type="InterPro" id="IPR009051">
    <property type="entry name" value="Helical_ferredxn"/>
</dbReference>
<dbReference type="PIRSF" id="PIRSF036408">
    <property type="entry name" value="PduS_prd"/>
    <property type="match status" value="1"/>
</dbReference>
<dbReference type="SUPFAM" id="SSF142984">
    <property type="entry name" value="Nqo1 middle domain-like"/>
    <property type="match status" value="1"/>
</dbReference>
<dbReference type="KEGG" id="psel:GM415_17750"/>
<dbReference type="Gene3D" id="1.10.1060.10">
    <property type="entry name" value="Alpha-helical ferredoxin"/>
    <property type="match status" value="1"/>
</dbReference>
<keyword evidence="10" id="KW-1185">Reference proteome</keyword>
<name>A0A6I6JP76_9BACT</name>
<evidence type="ECO:0000256" key="6">
    <source>
        <dbReference type="ARBA" id="ARBA00023004"/>
    </source>
</evidence>
<keyword evidence="1" id="KW-0813">Transport</keyword>
<dbReference type="InterPro" id="IPR026902">
    <property type="entry name" value="RnfC_N"/>
</dbReference>
<dbReference type="Gene3D" id="3.40.50.11540">
    <property type="entry name" value="NADH-ubiquinone oxidoreductase 51kDa subunit"/>
    <property type="match status" value="1"/>
</dbReference>
<dbReference type="Pfam" id="PF01512">
    <property type="entry name" value="Complex1_51K"/>
    <property type="match status" value="1"/>
</dbReference>
<organism evidence="9 10">
    <name type="scientific">Pseudodesulfovibrio cashew</name>
    <dbReference type="NCBI Taxonomy" id="2678688"/>
    <lineage>
        <taxon>Bacteria</taxon>
        <taxon>Pseudomonadati</taxon>
        <taxon>Thermodesulfobacteriota</taxon>
        <taxon>Desulfovibrionia</taxon>
        <taxon>Desulfovibrionales</taxon>
        <taxon>Desulfovibrionaceae</taxon>
    </lineage>
</organism>
<evidence type="ECO:0000313" key="9">
    <source>
        <dbReference type="EMBL" id="QGY41887.1"/>
    </source>
</evidence>
<evidence type="ECO:0000256" key="4">
    <source>
        <dbReference type="ARBA" id="ARBA00022737"/>
    </source>
</evidence>
<dbReference type="Pfam" id="PF10531">
    <property type="entry name" value="SLBB"/>
    <property type="match status" value="1"/>
</dbReference>
<keyword evidence="6" id="KW-0408">Iron</keyword>
<gene>
    <name evidence="9" type="ORF">GM415_17750</name>
</gene>
<evidence type="ECO:0000313" key="10">
    <source>
        <dbReference type="Proteomes" id="UP000428328"/>
    </source>
</evidence>
<dbReference type="SUPFAM" id="SSF46548">
    <property type="entry name" value="alpha-helical ferredoxin"/>
    <property type="match status" value="1"/>
</dbReference>
<dbReference type="InterPro" id="IPR019554">
    <property type="entry name" value="Soluble_ligand-bd"/>
</dbReference>
<dbReference type="InterPro" id="IPR011538">
    <property type="entry name" value="Nuo51_FMN-bd"/>
</dbReference>
<dbReference type="GO" id="GO:0046872">
    <property type="term" value="F:metal ion binding"/>
    <property type="evidence" value="ECO:0007669"/>
    <property type="project" value="UniProtKB-KW"/>
</dbReference>
<keyword evidence="7" id="KW-0411">Iron-sulfur</keyword>
<feature type="domain" description="4Fe-4S ferredoxin-type" evidence="8">
    <location>
        <begin position="288"/>
        <end position="320"/>
    </location>
</feature>
<keyword evidence="4" id="KW-0677">Repeat</keyword>
<keyword evidence="5" id="KW-0249">Electron transport</keyword>
<evidence type="ECO:0000259" key="8">
    <source>
        <dbReference type="PROSITE" id="PS51379"/>
    </source>
</evidence>
<dbReference type="RefSeq" id="WP_158950568.1">
    <property type="nucleotide sequence ID" value="NZ_CP046400.1"/>
</dbReference>
<dbReference type="PANTHER" id="PTHR43034">
    <property type="entry name" value="ION-TRANSLOCATING OXIDOREDUCTASE COMPLEX SUBUNIT C"/>
    <property type="match status" value="1"/>
</dbReference>
<dbReference type="InterPro" id="IPR017054">
    <property type="entry name" value="PduS"/>
</dbReference>
<accession>A0A6I6JP76</accession>
<dbReference type="InterPro" id="IPR037225">
    <property type="entry name" value="Nuo51_FMN-bd_sf"/>
</dbReference>
<dbReference type="PANTHER" id="PTHR43034:SF2">
    <property type="entry name" value="ION-TRANSLOCATING OXIDOREDUCTASE COMPLEX SUBUNIT C"/>
    <property type="match status" value="1"/>
</dbReference>
<protein>
    <submittedName>
        <fullName evidence="9">Electron transport complex protein RnfC</fullName>
    </submittedName>
</protein>
<dbReference type="Pfam" id="PF13375">
    <property type="entry name" value="RnfC_N"/>
    <property type="match status" value="1"/>
</dbReference>
<dbReference type="GO" id="GO:0016020">
    <property type="term" value="C:membrane"/>
    <property type="evidence" value="ECO:0007669"/>
    <property type="project" value="InterPro"/>
</dbReference>
<dbReference type="AlphaFoldDB" id="A0A6I6JP76"/>
<dbReference type="InterPro" id="IPR017896">
    <property type="entry name" value="4Fe4S_Fe-S-bd"/>
</dbReference>
<evidence type="ECO:0000256" key="2">
    <source>
        <dbReference type="ARBA" id="ARBA00022485"/>
    </source>
</evidence>
<keyword evidence="3" id="KW-0479">Metal-binding</keyword>
<evidence type="ECO:0000256" key="3">
    <source>
        <dbReference type="ARBA" id="ARBA00022723"/>
    </source>
</evidence>
<sequence>MREQIIEKIREAGVVGAGGAGLPTHVKAGATVEAVLVNGASCEPLLMSDPYLLEAEIDTVVQGLETVMDCVGAKRGIICLKGKHAKAMEAVRARVARDASGRLEVFELADFYPAGDEQVLVREVLGKTIPERGLPLQVGAVVSNVESLYNVALAMEGKPVTHRYVTVTGEVAKPMVVKVPVGALVSDVLDFAGGPTIADYKVVDGGPMMGRVLPDTDQPVTKTTSGLIVLPPDHNVVAPKIMSPERIRRISNTICCQCTRCTDLCPRNLLGHSLHPHKLMRVLHSNIMETEVAKEALLCSECGVCEKFACPMGVSPREVNAQIKQVLMANRVAWEAGDKTYRNNPFRSHRAVPTKRLIQRLNLVKYDGHPSFAGEMPVSRVSIPLHQHIGAPSVCVVGEGDSVHRGDLLGEMPENAMAARVHASIDGKVESIADGKVIIKA</sequence>
<dbReference type="GO" id="GO:0051539">
    <property type="term" value="F:4 iron, 4 sulfur cluster binding"/>
    <property type="evidence" value="ECO:0007669"/>
    <property type="project" value="UniProtKB-KW"/>
</dbReference>
<dbReference type="Pfam" id="PF13534">
    <property type="entry name" value="Fer4_17"/>
    <property type="match status" value="1"/>
</dbReference>
<dbReference type="Gene3D" id="3.10.20.600">
    <property type="match status" value="1"/>
</dbReference>
<dbReference type="EMBL" id="CP046400">
    <property type="protein sequence ID" value="QGY41887.1"/>
    <property type="molecule type" value="Genomic_DNA"/>
</dbReference>
<reference evidence="9 10" key="1">
    <citation type="submission" date="2019-11" db="EMBL/GenBank/DDBJ databases">
        <authorList>
            <person name="Zheng R.K."/>
            <person name="Sun C.M."/>
        </authorList>
    </citation>
    <scope>NUCLEOTIDE SEQUENCE [LARGE SCALE GENOMIC DNA]</scope>
    <source>
        <strain evidence="9 10">SRB007</strain>
    </source>
</reference>
<dbReference type="SUPFAM" id="SSF142019">
    <property type="entry name" value="Nqo1 FMN-binding domain-like"/>
    <property type="match status" value="1"/>
</dbReference>
<dbReference type="GO" id="GO:0009055">
    <property type="term" value="F:electron transfer activity"/>
    <property type="evidence" value="ECO:0007669"/>
    <property type="project" value="InterPro"/>
</dbReference>
<keyword evidence="2" id="KW-0004">4Fe-4S</keyword>
<evidence type="ECO:0000256" key="1">
    <source>
        <dbReference type="ARBA" id="ARBA00022448"/>
    </source>
</evidence>
<dbReference type="Proteomes" id="UP000428328">
    <property type="component" value="Chromosome"/>
</dbReference>
<proteinExistence type="predicted"/>
<evidence type="ECO:0000256" key="7">
    <source>
        <dbReference type="ARBA" id="ARBA00023014"/>
    </source>
</evidence>
<evidence type="ECO:0000256" key="5">
    <source>
        <dbReference type="ARBA" id="ARBA00022982"/>
    </source>
</evidence>
<dbReference type="PROSITE" id="PS51379">
    <property type="entry name" value="4FE4S_FER_2"/>
    <property type="match status" value="1"/>
</dbReference>